<protein>
    <submittedName>
        <fullName evidence="1">Uncharacterized protein</fullName>
    </submittedName>
</protein>
<proteinExistence type="predicted"/>
<organism evidence="1">
    <name type="scientific">viral metagenome</name>
    <dbReference type="NCBI Taxonomy" id="1070528"/>
    <lineage>
        <taxon>unclassified sequences</taxon>
        <taxon>metagenomes</taxon>
        <taxon>organismal metagenomes</taxon>
    </lineage>
</organism>
<accession>A0A6M3LFY0</accession>
<dbReference type="AlphaFoldDB" id="A0A6M3LFY0"/>
<name>A0A6M3LFY0_9ZZZZ</name>
<sequence length="90" mass="10717">MIYSEMLSVQMAIDATDTEDELKAAMERIKRDIDARQDTEWSWHPEQAQRVRGWCRKHRELIRNHQGVIEQACYGWLADRVDRRAMADVE</sequence>
<dbReference type="EMBL" id="MT143027">
    <property type="protein sequence ID" value="QJA91965.1"/>
    <property type="molecule type" value="Genomic_DNA"/>
</dbReference>
<reference evidence="1" key="1">
    <citation type="submission" date="2020-03" db="EMBL/GenBank/DDBJ databases">
        <title>The deep terrestrial virosphere.</title>
        <authorList>
            <person name="Holmfeldt K."/>
            <person name="Nilsson E."/>
            <person name="Simone D."/>
            <person name="Lopez-Fernandez M."/>
            <person name="Wu X."/>
            <person name="de Brujin I."/>
            <person name="Lundin D."/>
            <person name="Andersson A."/>
            <person name="Bertilsson S."/>
            <person name="Dopson M."/>
        </authorList>
    </citation>
    <scope>NUCLEOTIDE SEQUENCE</scope>
    <source>
        <strain evidence="1">MM415B03221</strain>
    </source>
</reference>
<evidence type="ECO:0000313" key="1">
    <source>
        <dbReference type="EMBL" id="QJA91965.1"/>
    </source>
</evidence>
<gene>
    <name evidence="1" type="ORF">MM415B03221_0003</name>
</gene>